<dbReference type="InterPro" id="IPR000601">
    <property type="entry name" value="PKD_dom"/>
</dbReference>
<dbReference type="InterPro" id="IPR029062">
    <property type="entry name" value="Class_I_gatase-like"/>
</dbReference>
<dbReference type="PRINTS" id="PR00606">
    <property type="entry name" value="CYTCHROMECID"/>
</dbReference>
<gene>
    <name evidence="10" type="ORF">DCC81_06070</name>
</gene>
<sequence length="1134" mass="124868">MHMKYIHYLLGTLLVLALVTGCKQKREGQPRVLVFSKTMGFHHNAIPAGVKALQQMGTANGFLVDTTTNADYFTEDSLQKYAAVIFLNTTGDVLNNYQEADFERYIQAGGGYVGVHAATDTEYDWGWYGGLVGAYFQDHPAGTYQAKLLVTDKSFPATAGLPGTWEHTDEWYNFKKVSKDIKVILKVDEKSYQGGKMGEDHPISWYHEYDGGRAFYMELGHTDESYQEPNVIKLLLGGIQYAMGNNSLLDYSRCTTLRVPDEDRFSKTVLTSGGFFEPTEMTILPNLDVLIAQRRGQLMLYKDQDHSLKQVADLKVYFHTDTPNVNSEEGLLGITADPNYAKNHYVYLYYARPDSAINRLSRFIFEQDELKKESEKVILELKEQRDMCCHTGGSLAFGNDNILYLSTGDNTTPFDEPGQPYVSKGYGPMDDRPGHDHYDDRRGSSNTNDLRGKILRIKINEDGSYSIPEGNLFKPGTPKTRPEIYAMGTRNPYRISVDKHTGFVYWGDVGPDANNDDSLRGPRGYDEINQAQKPGYFGYPLFIADNKPYRRYDYATGKSGDYFDPQHPVNDSRNNTGLRELPPAQPAFIWYPYGPSVDFPQVGSGGRSASAGPVFYAEDYPAATRFPTYYNGKLFIYDFIRGWIMAVTMDKEGHFSKMERVVPHMKFNSMIDMEMGPDGRLYVLEYGSGWFSKNADAALSRIDYNGGNRAPVAMIKADKTTGKLPLTVKLSAEGSYDADGDKLTYLWYTGDGHKKETTKPELQYTYEMAGEYNAYVEVVDDKGASTRSAAVNLYAGNEMPKVQISIAGNQMFYFPGEKVSYDVKITDAEDGAITSGNENAYISANYMEGKDKAALPQGHQVITGALAGKSIMEANDCKSCHKLDEKSIGPAFKLVSEKYKDDKTAEDRLANKIIKGGGGVWGETNMPAHPGLNLNEAKEVVQYIMTLNGSAAQHPSLAFTGSLDPGLGQPVKPNGVLYLTASYTDKGGPGIKPITGSSTVALRNATLDAVSPDQMEGASVVEVNGLKLLLPGAGASTATFANLDLRSISGVQVIYYAKDISANGYTVEAFLDSPSGTKLGEAHIGPGAGTTAPNKAFIHFASPVSSTPHQLVFRIHAAEGEKGYVGITGFQLAR</sequence>
<dbReference type="Pfam" id="PF06283">
    <property type="entry name" value="ThuA"/>
    <property type="match status" value="1"/>
</dbReference>
<evidence type="ECO:0000313" key="11">
    <source>
        <dbReference type="Proteomes" id="UP000244450"/>
    </source>
</evidence>
<dbReference type="PROSITE" id="PS51007">
    <property type="entry name" value="CYTC"/>
    <property type="match status" value="1"/>
</dbReference>
<feature type="compositionally biased region" description="Basic and acidic residues" evidence="7">
    <location>
        <begin position="429"/>
        <end position="443"/>
    </location>
</feature>
<dbReference type="Gene3D" id="2.60.40.10">
    <property type="entry name" value="Immunoglobulins"/>
    <property type="match status" value="1"/>
</dbReference>
<dbReference type="InterPro" id="IPR013783">
    <property type="entry name" value="Ig-like_fold"/>
</dbReference>
<dbReference type="Gene3D" id="3.40.50.880">
    <property type="match status" value="1"/>
</dbReference>
<dbReference type="Proteomes" id="UP000244450">
    <property type="component" value="Unassembled WGS sequence"/>
</dbReference>
<evidence type="ECO:0000259" key="9">
    <source>
        <dbReference type="PROSITE" id="PS51007"/>
    </source>
</evidence>
<evidence type="ECO:0000256" key="5">
    <source>
        <dbReference type="ARBA" id="ARBA00023004"/>
    </source>
</evidence>
<dbReference type="InterPro" id="IPR011042">
    <property type="entry name" value="6-blade_b-propeller_TolB-like"/>
</dbReference>
<dbReference type="SUPFAM" id="SSF52317">
    <property type="entry name" value="Class I glutamine amidotransferase-like"/>
    <property type="match status" value="1"/>
</dbReference>
<dbReference type="GO" id="GO:0020037">
    <property type="term" value="F:heme binding"/>
    <property type="evidence" value="ECO:0007669"/>
    <property type="project" value="InterPro"/>
</dbReference>
<feature type="binding site" description="covalent" evidence="6">
    <location>
        <position position="881"/>
    </location>
    <ligand>
        <name>heme c</name>
        <dbReference type="ChEBI" id="CHEBI:61717"/>
    </ligand>
</feature>
<dbReference type="PANTHER" id="PTHR40469">
    <property type="entry name" value="SECRETED GLYCOSYL HYDROLASE"/>
    <property type="match status" value="1"/>
</dbReference>
<dbReference type="SUPFAM" id="SSF50952">
    <property type="entry name" value="Soluble quinoprotein glucose dehydrogenase"/>
    <property type="match status" value="1"/>
</dbReference>
<dbReference type="SUPFAM" id="SSF46626">
    <property type="entry name" value="Cytochrome c"/>
    <property type="match status" value="1"/>
</dbReference>
<dbReference type="InterPro" id="IPR002324">
    <property type="entry name" value="Cyt_c_ID"/>
</dbReference>
<dbReference type="Pfam" id="PF07995">
    <property type="entry name" value="GSDH"/>
    <property type="match status" value="1"/>
</dbReference>
<dbReference type="GO" id="GO:0009055">
    <property type="term" value="F:electron transfer activity"/>
    <property type="evidence" value="ECO:0007669"/>
    <property type="project" value="InterPro"/>
</dbReference>
<dbReference type="Pfam" id="PF00034">
    <property type="entry name" value="Cytochrom_C"/>
    <property type="match status" value="1"/>
</dbReference>
<evidence type="ECO:0000259" key="8">
    <source>
        <dbReference type="PROSITE" id="PS50093"/>
    </source>
</evidence>
<dbReference type="InterPro" id="IPR036909">
    <property type="entry name" value="Cyt_c-like_dom_sf"/>
</dbReference>
<dbReference type="Gene3D" id="2.120.10.30">
    <property type="entry name" value="TolB, C-terminal domain"/>
    <property type="match status" value="1"/>
</dbReference>
<keyword evidence="11" id="KW-1185">Reference proteome</keyword>
<dbReference type="InterPro" id="IPR009056">
    <property type="entry name" value="Cyt_c-like_dom"/>
</dbReference>
<dbReference type="Pfam" id="PF18911">
    <property type="entry name" value="PKD_4"/>
    <property type="match status" value="1"/>
</dbReference>
<dbReference type="SMART" id="SM00089">
    <property type="entry name" value="PKD"/>
    <property type="match status" value="1"/>
</dbReference>
<protein>
    <submittedName>
        <fullName evidence="10">Crp/Fnr family transcriptional regulator</fullName>
    </submittedName>
</protein>
<evidence type="ECO:0000313" key="10">
    <source>
        <dbReference type="EMBL" id="PUZ29034.1"/>
    </source>
</evidence>
<evidence type="ECO:0000256" key="4">
    <source>
        <dbReference type="ARBA" id="ARBA00022982"/>
    </source>
</evidence>
<feature type="region of interest" description="Disordered" evidence="7">
    <location>
        <begin position="413"/>
        <end position="448"/>
    </location>
</feature>
<comment type="caution">
    <text evidence="10">The sequence shown here is derived from an EMBL/GenBank/DDBJ whole genome shotgun (WGS) entry which is preliminary data.</text>
</comment>
<dbReference type="InterPro" id="IPR012938">
    <property type="entry name" value="Glc/Sorbosone_DH"/>
</dbReference>
<dbReference type="CDD" id="cd00146">
    <property type="entry name" value="PKD"/>
    <property type="match status" value="1"/>
</dbReference>
<feature type="domain" description="PKD" evidence="8">
    <location>
        <begin position="711"/>
        <end position="791"/>
    </location>
</feature>
<feature type="binding site" description="covalent" evidence="6">
    <location>
        <position position="877"/>
    </location>
    <ligand>
        <name>heme c</name>
        <dbReference type="ChEBI" id="CHEBI:61717"/>
    </ligand>
</feature>
<dbReference type="PANTHER" id="PTHR40469:SF2">
    <property type="entry name" value="GALACTOSE-BINDING DOMAIN-LIKE SUPERFAMILY PROTEIN"/>
    <property type="match status" value="1"/>
</dbReference>
<keyword evidence="2 6" id="KW-0349">Heme</keyword>
<keyword evidence="5 6" id="KW-0408">Iron</keyword>
<reference evidence="10 11" key="1">
    <citation type="submission" date="2018-04" db="EMBL/GenBank/DDBJ databases">
        <title>Chitinophaga fuyangensis sp. nov., isolated from soil in a chemical factory.</title>
        <authorList>
            <person name="Chen K."/>
        </authorList>
    </citation>
    <scope>NUCLEOTIDE SEQUENCE [LARGE SCALE GENOMIC DNA]</scope>
    <source>
        <strain evidence="10 11">LY-1</strain>
    </source>
</reference>
<dbReference type="PROSITE" id="PS51257">
    <property type="entry name" value="PROKAR_LIPOPROTEIN"/>
    <property type="match status" value="1"/>
</dbReference>
<comment type="PTM">
    <text evidence="6">Binds 1 heme c group covalently per subunit.</text>
</comment>
<evidence type="ECO:0000256" key="1">
    <source>
        <dbReference type="ARBA" id="ARBA00022448"/>
    </source>
</evidence>
<keyword evidence="3 6" id="KW-0479">Metal-binding</keyword>
<evidence type="ECO:0000256" key="6">
    <source>
        <dbReference type="PIRSR" id="PIRSR602324-1"/>
    </source>
</evidence>
<dbReference type="InterPro" id="IPR022409">
    <property type="entry name" value="PKD/Chitinase_dom"/>
</dbReference>
<dbReference type="GO" id="GO:0005506">
    <property type="term" value="F:iron ion binding"/>
    <property type="evidence" value="ECO:0007669"/>
    <property type="project" value="InterPro"/>
</dbReference>
<keyword evidence="1" id="KW-0813">Transport</keyword>
<dbReference type="InterPro" id="IPR029010">
    <property type="entry name" value="ThuA-like"/>
</dbReference>
<dbReference type="InterPro" id="IPR035986">
    <property type="entry name" value="PKD_dom_sf"/>
</dbReference>
<dbReference type="OrthoDB" id="9816308at2"/>
<evidence type="ECO:0000256" key="3">
    <source>
        <dbReference type="ARBA" id="ARBA00022723"/>
    </source>
</evidence>
<evidence type="ECO:0000256" key="7">
    <source>
        <dbReference type="SAM" id="MobiDB-lite"/>
    </source>
</evidence>
<keyword evidence="4" id="KW-0249">Electron transport</keyword>
<dbReference type="PROSITE" id="PS50093">
    <property type="entry name" value="PKD"/>
    <property type="match status" value="1"/>
</dbReference>
<dbReference type="InterPro" id="IPR011041">
    <property type="entry name" value="Quinoprot_gluc/sorb_DH_b-prop"/>
</dbReference>
<name>A0A2T7BMX8_9BACT</name>
<feature type="binding site" description="covalent" evidence="6">
    <location>
        <position position="926"/>
    </location>
    <ligand>
        <name>heme c</name>
        <dbReference type="ChEBI" id="CHEBI:61717"/>
    </ligand>
</feature>
<proteinExistence type="predicted"/>
<feature type="domain" description="Cytochrome c" evidence="9">
    <location>
        <begin position="863"/>
        <end position="948"/>
    </location>
</feature>
<organism evidence="10 11">
    <name type="scientific">Chitinophaga parva</name>
    <dbReference type="NCBI Taxonomy" id="2169414"/>
    <lineage>
        <taxon>Bacteria</taxon>
        <taxon>Pseudomonadati</taxon>
        <taxon>Bacteroidota</taxon>
        <taxon>Chitinophagia</taxon>
        <taxon>Chitinophagales</taxon>
        <taxon>Chitinophagaceae</taxon>
        <taxon>Chitinophaga</taxon>
    </lineage>
</organism>
<dbReference type="EMBL" id="QCYK01000001">
    <property type="protein sequence ID" value="PUZ29034.1"/>
    <property type="molecule type" value="Genomic_DNA"/>
</dbReference>
<dbReference type="SUPFAM" id="SSF49299">
    <property type="entry name" value="PKD domain"/>
    <property type="match status" value="1"/>
</dbReference>
<dbReference type="AlphaFoldDB" id="A0A2T7BMX8"/>
<evidence type="ECO:0000256" key="2">
    <source>
        <dbReference type="ARBA" id="ARBA00022617"/>
    </source>
</evidence>
<accession>A0A2T7BMX8</accession>
<dbReference type="Gene3D" id="1.10.760.10">
    <property type="entry name" value="Cytochrome c-like domain"/>
    <property type="match status" value="1"/>
</dbReference>